<proteinExistence type="predicted"/>
<dbReference type="Proteomes" id="UP000781958">
    <property type="component" value="Unassembled WGS sequence"/>
</dbReference>
<dbReference type="EMBL" id="JAGINP010000009">
    <property type="protein sequence ID" value="MBP2292991.1"/>
    <property type="molecule type" value="Genomic_DNA"/>
</dbReference>
<organism evidence="1 2">
    <name type="scientific">Azospirillum rugosum</name>
    <dbReference type="NCBI Taxonomy" id="416170"/>
    <lineage>
        <taxon>Bacteria</taxon>
        <taxon>Pseudomonadati</taxon>
        <taxon>Pseudomonadota</taxon>
        <taxon>Alphaproteobacteria</taxon>
        <taxon>Rhodospirillales</taxon>
        <taxon>Azospirillaceae</taxon>
        <taxon>Azospirillum</taxon>
    </lineage>
</organism>
<evidence type="ECO:0000313" key="1">
    <source>
        <dbReference type="EMBL" id="MBP2292991.1"/>
    </source>
</evidence>
<dbReference type="RefSeq" id="WP_209766859.1">
    <property type="nucleotide sequence ID" value="NZ_JAGINP010000009.1"/>
</dbReference>
<protein>
    <submittedName>
        <fullName evidence="1">Uncharacterized protein</fullName>
    </submittedName>
</protein>
<reference evidence="1 2" key="1">
    <citation type="submission" date="2021-03" db="EMBL/GenBank/DDBJ databases">
        <title>Genomic Encyclopedia of Type Strains, Phase III (KMG-III): the genomes of soil and plant-associated and newly described type strains.</title>
        <authorList>
            <person name="Whitman W."/>
        </authorList>
    </citation>
    <scope>NUCLEOTIDE SEQUENCE [LARGE SCALE GENOMIC DNA]</scope>
    <source>
        <strain evidence="1 2">IMMIB AFH-6</strain>
    </source>
</reference>
<evidence type="ECO:0000313" key="2">
    <source>
        <dbReference type="Proteomes" id="UP000781958"/>
    </source>
</evidence>
<gene>
    <name evidence="1" type="ORF">J2851_002773</name>
</gene>
<keyword evidence="2" id="KW-1185">Reference proteome</keyword>
<sequence>MPLKIHADQIQQVLPRLARLNNAELSSVWAANHTALARAINEDEVNPLKVGLEAIKMELDRRLPPPPEERTGRDQF</sequence>
<accession>A0ABS4SKB3</accession>
<name>A0ABS4SKB3_9PROT</name>
<comment type="caution">
    <text evidence="1">The sequence shown here is derived from an EMBL/GenBank/DDBJ whole genome shotgun (WGS) entry which is preliminary data.</text>
</comment>